<protein>
    <submittedName>
        <fullName evidence="1">Extra-large GTP-binding protein 2</fullName>
    </submittedName>
</protein>
<accession>A0A5A7PWU3</accession>
<evidence type="ECO:0000313" key="2">
    <source>
        <dbReference type="Proteomes" id="UP000325081"/>
    </source>
</evidence>
<keyword evidence="2" id="KW-1185">Reference proteome</keyword>
<comment type="caution">
    <text evidence="1">The sequence shown here is derived from an EMBL/GenBank/DDBJ whole genome shotgun (WGS) entry which is preliminary data.</text>
</comment>
<dbReference type="AlphaFoldDB" id="A0A5A7PWU3"/>
<proteinExistence type="predicted"/>
<name>A0A5A7PWU3_STRAF</name>
<gene>
    <name evidence="1" type="ORF">STAS_13707</name>
</gene>
<dbReference type="EMBL" id="BKCP01005317">
    <property type="protein sequence ID" value="GER37305.1"/>
    <property type="molecule type" value="Genomic_DNA"/>
</dbReference>
<reference evidence="2" key="1">
    <citation type="journal article" date="2019" name="Curr. Biol.">
        <title>Genome Sequence of Striga asiatica Provides Insight into the Evolution of Plant Parasitism.</title>
        <authorList>
            <person name="Yoshida S."/>
            <person name="Kim S."/>
            <person name="Wafula E.K."/>
            <person name="Tanskanen J."/>
            <person name="Kim Y.M."/>
            <person name="Honaas L."/>
            <person name="Yang Z."/>
            <person name="Spallek T."/>
            <person name="Conn C.E."/>
            <person name="Ichihashi Y."/>
            <person name="Cheong K."/>
            <person name="Cui S."/>
            <person name="Der J.P."/>
            <person name="Gundlach H."/>
            <person name="Jiao Y."/>
            <person name="Hori C."/>
            <person name="Ishida J.K."/>
            <person name="Kasahara H."/>
            <person name="Kiba T."/>
            <person name="Kim M.S."/>
            <person name="Koo N."/>
            <person name="Laohavisit A."/>
            <person name="Lee Y.H."/>
            <person name="Lumba S."/>
            <person name="McCourt P."/>
            <person name="Mortimer J.C."/>
            <person name="Mutuku J.M."/>
            <person name="Nomura T."/>
            <person name="Sasaki-Sekimoto Y."/>
            <person name="Seto Y."/>
            <person name="Wang Y."/>
            <person name="Wakatake T."/>
            <person name="Sakakibara H."/>
            <person name="Demura T."/>
            <person name="Yamaguchi S."/>
            <person name="Yoneyama K."/>
            <person name="Manabe R.I."/>
            <person name="Nelson D.C."/>
            <person name="Schulman A.H."/>
            <person name="Timko M.P."/>
            <person name="dePamphilis C.W."/>
            <person name="Choi D."/>
            <person name="Shirasu K."/>
        </authorList>
    </citation>
    <scope>NUCLEOTIDE SEQUENCE [LARGE SCALE GENOMIC DNA]</scope>
    <source>
        <strain evidence="2">cv. UVA1</strain>
    </source>
</reference>
<sequence>MCSNENANHTSFNIENRFTLKLMYLNKSQIAGSQSSKPAMYRDSDLSFIFASDLPFDVESNFPEEKEKPVFNVKGGVVSVLIATHSGFENVVPVKRVRNFLDGVSRTQVREEGSSQQPAQSSNQFTSFLSACLERMDGAYSQGCLRFTFCEVNIECRRLRRSRTKRRMMKSICPSDKGELESSCQPLTSLLRRTDAASDGPFATMLKSNPGLLVSGNHRFLAGFRRPDSTATHLIFFDRPAEGYGLQCNGFGFRKLRPFEVDDKLQRLDSRALWLMVVSETERVVQVSSRWSQQWMEQPRVIGLPSFRSSFRRFSELTNEWWFPKSSETWFTEKTVSEQHS</sequence>
<evidence type="ECO:0000313" key="1">
    <source>
        <dbReference type="EMBL" id="GER37305.1"/>
    </source>
</evidence>
<dbReference type="Proteomes" id="UP000325081">
    <property type="component" value="Unassembled WGS sequence"/>
</dbReference>
<organism evidence="1 2">
    <name type="scientific">Striga asiatica</name>
    <name type="common">Asiatic witchweed</name>
    <name type="synonym">Buchnera asiatica</name>
    <dbReference type="NCBI Taxonomy" id="4170"/>
    <lineage>
        <taxon>Eukaryota</taxon>
        <taxon>Viridiplantae</taxon>
        <taxon>Streptophyta</taxon>
        <taxon>Embryophyta</taxon>
        <taxon>Tracheophyta</taxon>
        <taxon>Spermatophyta</taxon>
        <taxon>Magnoliopsida</taxon>
        <taxon>eudicotyledons</taxon>
        <taxon>Gunneridae</taxon>
        <taxon>Pentapetalae</taxon>
        <taxon>asterids</taxon>
        <taxon>lamiids</taxon>
        <taxon>Lamiales</taxon>
        <taxon>Orobanchaceae</taxon>
        <taxon>Buchnereae</taxon>
        <taxon>Striga</taxon>
    </lineage>
</organism>